<dbReference type="AlphaFoldDB" id="A0A6A4GN79"/>
<dbReference type="Proteomes" id="UP000799118">
    <property type="component" value="Unassembled WGS sequence"/>
</dbReference>
<evidence type="ECO:0000313" key="2">
    <source>
        <dbReference type="Proteomes" id="UP000799118"/>
    </source>
</evidence>
<accession>A0A6A4GN79</accession>
<sequence length="76" mass="8487">MHSQVLLLRLDSLSLLVTSDCRTPSHLFRCIQAFGTSPFADGPYITDIFLYTLCFAFSATSWSSQEVTFLLSFLGT</sequence>
<keyword evidence="2" id="KW-1185">Reference proteome</keyword>
<name>A0A6A4GN79_9AGAR</name>
<reference evidence="1" key="1">
    <citation type="journal article" date="2019" name="Environ. Microbiol.">
        <title>Fungal ecological strategies reflected in gene transcription - a case study of two litter decomposers.</title>
        <authorList>
            <person name="Barbi F."/>
            <person name="Kohler A."/>
            <person name="Barry K."/>
            <person name="Baskaran P."/>
            <person name="Daum C."/>
            <person name="Fauchery L."/>
            <person name="Ihrmark K."/>
            <person name="Kuo A."/>
            <person name="LaButti K."/>
            <person name="Lipzen A."/>
            <person name="Morin E."/>
            <person name="Grigoriev I.V."/>
            <person name="Henrissat B."/>
            <person name="Lindahl B."/>
            <person name="Martin F."/>
        </authorList>
    </citation>
    <scope>NUCLEOTIDE SEQUENCE</scope>
    <source>
        <strain evidence="1">JB14</strain>
    </source>
</reference>
<proteinExistence type="predicted"/>
<dbReference type="EMBL" id="ML769847">
    <property type="protein sequence ID" value="KAE9386793.1"/>
    <property type="molecule type" value="Genomic_DNA"/>
</dbReference>
<protein>
    <submittedName>
        <fullName evidence="1">Uncharacterized protein</fullName>
    </submittedName>
</protein>
<evidence type="ECO:0000313" key="1">
    <source>
        <dbReference type="EMBL" id="KAE9386793.1"/>
    </source>
</evidence>
<organism evidence="1 2">
    <name type="scientific">Gymnopus androsaceus JB14</name>
    <dbReference type="NCBI Taxonomy" id="1447944"/>
    <lineage>
        <taxon>Eukaryota</taxon>
        <taxon>Fungi</taxon>
        <taxon>Dikarya</taxon>
        <taxon>Basidiomycota</taxon>
        <taxon>Agaricomycotina</taxon>
        <taxon>Agaricomycetes</taxon>
        <taxon>Agaricomycetidae</taxon>
        <taxon>Agaricales</taxon>
        <taxon>Marasmiineae</taxon>
        <taxon>Omphalotaceae</taxon>
        <taxon>Gymnopus</taxon>
    </lineage>
</organism>
<gene>
    <name evidence="1" type="ORF">BT96DRAFT_508073</name>
</gene>